<dbReference type="GO" id="GO:0031857">
    <property type="term" value="F:type 1 parathyroid hormone receptor binding"/>
    <property type="evidence" value="ECO:0007669"/>
    <property type="project" value="Ensembl"/>
</dbReference>
<keyword evidence="12" id="KW-1185">Reference proteome</keyword>
<evidence type="ECO:0000256" key="8">
    <source>
        <dbReference type="ARBA" id="ARBA00022729"/>
    </source>
</evidence>
<dbReference type="GO" id="GO:0005179">
    <property type="term" value="F:hormone activity"/>
    <property type="evidence" value="ECO:0007669"/>
    <property type="project" value="UniProtKB-KW"/>
</dbReference>
<dbReference type="GO" id="GO:0030501">
    <property type="term" value="P:positive regulation of bone mineralization"/>
    <property type="evidence" value="ECO:0007669"/>
    <property type="project" value="Ensembl"/>
</dbReference>
<keyword evidence="7" id="KW-0372">Hormone</keyword>
<dbReference type="GO" id="GO:0071864">
    <property type="term" value="P:positive regulation of cell proliferation in bone marrow"/>
    <property type="evidence" value="ECO:0007669"/>
    <property type="project" value="Ensembl"/>
</dbReference>
<evidence type="ECO:0000313" key="11">
    <source>
        <dbReference type="Ensembl" id="ENSSMRP00000000554.1"/>
    </source>
</evidence>
<comment type="subcellular location">
    <subcellularLocation>
        <location evidence="1">Secreted</location>
    </subcellularLocation>
</comment>
<dbReference type="GO" id="GO:0005615">
    <property type="term" value="C:extracellular space"/>
    <property type="evidence" value="ECO:0007669"/>
    <property type="project" value="Ensembl"/>
</dbReference>
<dbReference type="GO" id="GO:0010629">
    <property type="term" value="P:negative regulation of gene expression"/>
    <property type="evidence" value="ECO:0007669"/>
    <property type="project" value="Ensembl"/>
</dbReference>
<dbReference type="PANTHER" id="PTHR10541">
    <property type="entry name" value="PARATHYROID HORMONE"/>
    <property type="match status" value="1"/>
</dbReference>
<dbReference type="GO" id="GO:0007267">
    <property type="term" value="P:cell-cell signaling"/>
    <property type="evidence" value="ECO:0007669"/>
    <property type="project" value="TreeGrafter"/>
</dbReference>
<evidence type="ECO:0000256" key="7">
    <source>
        <dbReference type="ARBA" id="ARBA00022702"/>
    </source>
</evidence>
<sequence length="121" mass="13761">MTSVREVAKTMLILYAACFFTKLDGKAVMKRSVSEMQIMHNLGEHLHSANRQNWLLEKLQTVHHDPEAAEAAAAAAAAVDAKPRETRSWRLHPEQLQAKLQKKPKDWNKSSKEVTFKTKPQ</sequence>
<feature type="compositionally biased region" description="Basic and acidic residues" evidence="10">
    <location>
        <begin position="103"/>
        <end position="121"/>
    </location>
</feature>
<dbReference type="SMART" id="SM00087">
    <property type="entry name" value="PTH"/>
    <property type="match status" value="1"/>
</dbReference>
<organism evidence="11 12">
    <name type="scientific">Salvator merianae</name>
    <name type="common">Argentine black and white tegu</name>
    <name type="synonym">Tupinambis merianae</name>
    <dbReference type="NCBI Taxonomy" id="96440"/>
    <lineage>
        <taxon>Eukaryota</taxon>
        <taxon>Metazoa</taxon>
        <taxon>Chordata</taxon>
        <taxon>Craniata</taxon>
        <taxon>Vertebrata</taxon>
        <taxon>Euteleostomi</taxon>
        <taxon>Lepidosauria</taxon>
        <taxon>Squamata</taxon>
        <taxon>Bifurcata</taxon>
        <taxon>Unidentata</taxon>
        <taxon>Episquamata</taxon>
        <taxon>Laterata</taxon>
        <taxon>Teiioidea</taxon>
        <taxon>Teiidae</taxon>
        <taxon>Salvator</taxon>
    </lineage>
</organism>
<dbReference type="GO" id="GO:0006366">
    <property type="term" value="P:transcription by RNA polymerase II"/>
    <property type="evidence" value="ECO:0007669"/>
    <property type="project" value="Ensembl"/>
</dbReference>
<dbReference type="GO" id="GO:0046326">
    <property type="term" value="P:positive regulation of D-glucose import"/>
    <property type="evidence" value="ECO:0007669"/>
    <property type="project" value="Ensembl"/>
</dbReference>
<dbReference type="PANTHER" id="PTHR10541:SF2">
    <property type="entry name" value="PARATHYROID HORMONE"/>
    <property type="match status" value="1"/>
</dbReference>
<comment type="similarity">
    <text evidence="2">Belongs to the parathyroid hormone family.</text>
</comment>
<dbReference type="PIRSF" id="PIRSF001832">
    <property type="entry name" value="PTH"/>
    <property type="match status" value="1"/>
</dbReference>
<dbReference type="GO" id="GO:0051428">
    <property type="term" value="F:peptide hormone receptor binding"/>
    <property type="evidence" value="ECO:0007669"/>
    <property type="project" value="Ensembl"/>
</dbReference>
<dbReference type="GeneTree" id="ENSGT00390000018603"/>
<dbReference type="GO" id="GO:0060732">
    <property type="term" value="P:positive regulation of inositol phosphate biosynthetic process"/>
    <property type="evidence" value="ECO:0007669"/>
    <property type="project" value="Ensembl"/>
</dbReference>
<protein>
    <recommendedName>
        <fullName evidence="4">Parathyroid hormone</fullName>
    </recommendedName>
</protein>
<dbReference type="InterPro" id="IPR001415">
    <property type="entry name" value="PTH/PTH-rel"/>
</dbReference>
<dbReference type="GO" id="GO:0007189">
    <property type="term" value="P:adenylate cyclase-activating G protein-coupled receptor signaling pathway"/>
    <property type="evidence" value="ECO:0007669"/>
    <property type="project" value="Ensembl"/>
</dbReference>
<dbReference type="GO" id="GO:0006874">
    <property type="term" value="P:intracellular calcium ion homeostasis"/>
    <property type="evidence" value="ECO:0007669"/>
    <property type="project" value="Ensembl"/>
</dbReference>
<evidence type="ECO:0000256" key="3">
    <source>
        <dbReference type="ARBA" id="ARBA00011605"/>
    </source>
</evidence>
<dbReference type="GO" id="GO:0071866">
    <property type="term" value="P:negative regulation of apoptotic process in bone marrow cell"/>
    <property type="evidence" value="ECO:0007669"/>
    <property type="project" value="Ensembl"/>
</dbReference>
<reference evidence="11" key="1">
    <citation type="submission" date="2025-08" db="UniProtKB">
        <authorList>
            <consortium name="Ensembl"/>
        </authorList>
    </citation>
    <scope>IDENTIFICATION</scope>
</reference>
<evidence type="ECO:0000313" key="12">
    <source>
        <dbReference type="Proteomes" id="UP000694421"/>
    </source>
</evidence>
<evidence type="ECO:0000256" key="9">
    <source>
        <dbReference type="ARBA" id="ARBA00093407"/>
    </source>
</evidence>
<feature type="compositionally biased region" description="Basic and acidic residues" evidence="10">
    <location>
        <begin position="81"/>
        <end position="93"/>
    </location>
</feature>
<dbReference type="GO" id="GO:0055062">
    <property type="term" value="P:phosphate ion homeostasis"/>
    <property type="evidence" value="ECO:0007669"/>
    <property type="project" value="Ensembl"/>
</dbReference>
<name>A0A8D0DFP5_SALMN</name>
<evidence type="ECO:0000256" key="2">
    <source>
        <dbReference type="ARBA" id="ARBA00006307"/>
    </source>
</evidence>
<evidence type="ECO:0000256" key="5">
    <source>
        <dbReference type="ARBA" id="ARBA00022525"/>
    </source>
</evidence>
<dbReference type="PROSITE" id="PS00335">
    <property type="entry name" value="PARATHYROID"/>
    <property type="match status" value="1"/>
</dbReference>
<evidence type="ECO:0000256" key="10">
    <source>
        <dbReference type="SAM" id="MobiDB-lite"/>
    </source>
</evidence>
<dbReference type="InterPro" id="IPR003625">
    <property type="entry name" value="PTH"/>
</dbReference>
<dbReference type="Proteomes" id="UP000694421">
    <property type="component" value="Unplaced"/>
</dbReference>
<dbReference type="GO" id="GO:0048873">
    <property type="term" value="P:homeostasis of number of cells within a tissue"/>
    <property type="evidence" value="ECO:0007669"/>
    <property type="project" value="Ensembl"/>
</dbReference>
<dbReference type="GO" id="GO:0030282">
    <property type="term" value="P:bone mineralization"/>
    <property type="evidence" value="ECO:0007669"/>
    <property type="project" value="Ensembl"/>
</dbReference>
<proteinExistence type="inferred from homology"/>
<dbReference type="Pfam" id="PF01279">
    <property type="entry name" value="Parathyroid"/>
    <property type="match status" value="1"/>
</dbReference>
<dbReference type="AlphaFoldDB" id="A0A8D0DFP5"/>
<comment type="subunit">
    <text evidence="3">Interacts with PTH1R (via N-terminal extracellular domain).</text>
</comment>
<dbReference type="GO" id="GO:0045725">
    <property type="term" value="P:positive regulation of glycogen biosynthetic process"/>
    <property type="evidence" value="ECO:0007669"/>
    <property type="project" value="Ensembl"/>
</dbReference>
<keyword evidence="8" id="KW-0732">Signal</keyword>
<dbReference type="GO" id="GO:0045944">
    <property type="term" value="P:positive regulation of transcription by RNA polymerase II"/>
    <property type="evidence" value="ECO:0007669"/>
    <property type="project" value="Ensembl"/>
</dbReference>
<accession>A0A8D0DFP5</accession>
<evidence type="ECO:0000256" key="1">
    <source>
        <dbReference type="ARBA" id="ARBA00004613"/>
    </source>
</evidence>
<dbReference type="GO" id="GO:0090290">
    <property type="term" value="P:positive regulation of osteoclast proliferation"/>
    <property type="evidence" value="ECO:0007669"/>
    <property type="project" value="Ensembl"/>
</dbReference>
<dbReference type="GO" id="GO:0009967">
    <property type="term" value="P:positive regulation of signal transduction"/>
    <property type="evidence" value="ECO:0007669"/>
    <property type="project" value="Ensembl"/>
</dbReference>
<feature type="compositionally biased region" description="Low complexity" evidence="10">
    <location>
        <begin position="69"/>
        <end position="78"/>
    </location>
</feature>
<keyword evidence="5" id="KW-0964">Secreted</keyword>
<evidence type="ECO:0000256" key="4">
    <source>
        <dbReference type="ARBA" id="ARBA00022135"/>
    </source>
</evidence>
<dbReference type="Ensembl" id="ENSSMRT00000000678.1">
    <property type="protein sequence ID" value="ENSSMRP00000000554.1"/>
    <property type="gene ID" value="ENSSMRG00000000515.1"/>
</dbReference>
<dbReference type="GO" id="GO:0010960">
    <property type="term" value="P:magnesium ion homeostasis"/>
    <property type="evidence" value="ECO:0007669"/>
    <property type="project" value="Ensembl"/>
</dbReference>
<reference evidence="11" key="2">
    <citation type="submission" date="2025-09" db="UniProtKB">
        <authorList>
            <consortium name="Ensembl"/>
        </authorList>
    </citation>
    <scope>IDENTIFICATION</scope>
</reference>
<dbReference type="OMA" id="MKLQDVH"/>
<evidence type="ECO:0000256" key="6">
    <source>
        <dbReference type="ARBA" id="ARBA00022685"/>
    </source>
</evidence>
<feature type="region of interest" description="Disordered" evidence="10">
    <location>
        <begin position="69"/>
        <end position="121"/>
    </location>
</feature>
<comment type="function">
    <text evidence="9">Parathyroid hormone elevates calcium level by dissolving the salts in bone and preventing their renal excretion. Acts by binding to its receptor, PTH1R, activating G protein-coupled receptor signaling. Stimulates [1-14C]-2-deoxy-D-glucose (2DG) transport and glycogen synthesis in osteoblastic cells.</text>
</comment>
<keyword evidence="6" id="KW-0165">Cleavage on pair of basic residues</keyword>